<comment type="caution">
    <text evidence="3">The sequence shown here is derived from an EMBL/GenBank/DDBJ whole genome shotgun (WGS) entry which is preliminary data.</text>
</comment>
<dbReference type="InterPro" id="IPR058268">
    <property type="entry name" value="DUF7962"/>
</dbReference>
<gene>
    <name evidence="3" type="ORF">PRZ48_003450</name>
</gene>
<dbReference type="EMBL" id="JAXOVC010000002">
    <property type="protein sequence ID" value="KAK4505487.1"/>
    <property type="molecule type" value="Genomic_DNA"/>
</dbReference>
<dbReference type="InterPro" id="IPR036282">
    <property type="entry name" value="Glutathione-S-Trfase_C_sf"/>
</dbReference>
<evidence type="ECO:0008006" key="5">
    <source>
        <dbReference type="Google" id="ProtNLM"/>
    </source>
</evidence>
<evidence type="ECO:0000313" key="4">
    <source>
        <dbReference type="Proteomes" id="UP001305779"/>
    </source>
</evidence>
<dbReference type="InterPro" id="IPR036249">
    <property type="entry name" value="Thioredoxin-like_sf"/>
</dbReference>
<dbReference type="InterPro" id="IPR004045">
    <property type="entry name" value="Glutathione_S-Trfase_N"/>
</dbReference>
<sequence length="351" mass="39832">MPSAKTLPNNHPGEIILFNFPESVFGRRMTRYFNLRSLPYSQIRVPPNMPRPILQEKLGINYRRIPIMAIGRDIYIDTRIMLPKLEKFFPEKRLGAQGHFDAGFEAMLEEFVIDGGPFWRTAGCIPETAPFMQNEVWMKDRSDGSGGQFNKESLRENRTWSLSQLRLWFGILEKFLADGRKWISRTEGPSLSDIHAGWQADWAINMAGDMNDDKGEHSTADMRRVLSRDEFPNVHAWVERFRKATNEAESANKSAGALDEGKEAGDEIVKRILSSEFTEAESPVVDESDVLGLKKGQRISIAPVDFGFTHKDQGTLVGLAKDEVVIEIDVPGDNGKLRLHYPRINFKILPV</sequence>
<dbReference type="Pfam" id="PF25907">
    <property type="entry name" value="DUF7962"/>
    <property type="match status" value="1"/>
</dbReference>
<name>A0ABR0EV36_ZASCE</name>
<dbReference type="SUPFAM" id="SSF47616">
    <property type="entry name" value="GST C-terminal domain-like"/>
    <property type="match status" value="1"/>
</dbReference>
<evidence type="ECO:0000259" key="1">
    <source>
        <dbReference type="Pfam" id="PF13417"/>
    </source>
</evidence>
<proteinExistence type="predicted"/>
<feature type="domain" description="DUF7962" evidence="2">
    <location>
        <begin position="122"/>
        <end position="249"/>
    </location>
</feature>
<evidence type="ECO:0000313" key="3">
    <source>
        <dbReference type="EMBL" id="KAK4505487.1"/>
    </source>
</evidence>
<feature type="domain" description="GST N-terminal" evidence="1">
    <location>
        <begin position="17"/>
        <end position="92"/>
    </location>
</feature>
<reference evidence="3 4" key="1">
    <citation type="journal article" date="2023" name="G3 (Bethesda)">
        <title>A chromosome-level genome assembly of Zasmidium syzygii isolated from banana leaves.</title>
        <authorList>
            <person name="van Westerhoven A.C."/>
            <person name="Mehrabi R."/>
            <person name="Talebi R."/>
            <person name="Steentjes M.B.F."/>
            <person name="Corcolon B."/>
            <person name="Chong P.A."/>
            <person name="Kema G.H.J."/>
            <person name="Seidl M.F."/>
        </authorList>
    </citation>
    <scope>NUCLEOTIDE SEQUENCE [LARGE SCALE GENOMIC DNA]</scope>
    <source>
        <strain evidence="3 4">P124</strain>
    </source>
</reference>
<organism evidence="3 4">
    <name type="scientific">Zasmidium cellare</name>
    <name type="common">Wine cellar mold</name>
    <name type="synonym">Racodium cellare</name>
    <dbReference type="NCBI Taxonomy" id="395010"/>
    <lineage>
        <taxon>Eukaryota</taxon>
        <taxon>Fungi</taxon>
        <taxon>Dikarya</taxon>
        <taxon>Ascomycota</taxon>
        <taxon>Pezizomycotina</taxon>
        <taxon>Dothideomycetes</taxon>
        <taxon>Dothideomycetidae</taxon>
        <taxon>Mycosphaerellales</taxon>
        <taxon>Mycosphaerellaceae</taxon>
        <taxon>Zasmidium</taxon>
    </lineage>
</organism>
<keyword evidence="4" id="KW-1185">Reference proteome</keyword>
<dbReference type="Proteomes" id="UP001305779">
    <property type="component" value="Unassembled WGS sequence"/>
</dbReference>
<evidence type="ECO:0000259" key="2">
    <source>
        <dbReference type="Pfam" id="PF25907"/>
    </source>
</evidence>
<protein>
    <recommendedName>
        <fullName evidence="5">GST N-terminal domain-containing protein</fullName>
    </recommendedName>
</protein>
<dbReference type="Pfam" id="PF13417">
    <property type="entry name" value="GST_N_3"/>
    <property type="match status" value="1"/>
</dbReference>
<dbReference type="Gene3D" id="3.40.30.110">
    <property type="match status" value="2"/>
</dbReference>
<accession>A0ABR0EV36</accession>
<dbReference type="SUPFAM" id="SSF52833">
    <property type="entry name" value="Thioredoxin-like"/>
    <property type="match status" value="1"/>
</dbReference>